<evidence type="ECO:0000313" key="3">
    <source>
        <dbReference type="Proteomes" id="UP001054945"/>
    </source>
</evidence>
<sequence>MVHGGRGRICSFTHSQTKEHSKTCRQQQKIPITLIAGGGLRDEKEHEMAMLMEMTHLLKRREDEMSTGSIREKREKAMGLKNMRRCSREIPSIPFARRRDRIDGRILIV</sequence>
<evidence type="ECO:0000256" key="1">
    <source>
        <dbReference type="SAM" id="MobiDB-lite"/>
    </source>
</evidence>
<organism evidence="2 3">
    <name type="scientific">Caerostris extrusa</name>
    <name type="common">Bark spider</name>
    <name type="synonym">Caerostris bankana</name>
    <dbReference type="NCBI Taxonomy" id="172846"/>
    <lineage>
        <taxon>Eukaryota</taxon>
        <taxon>Metazoa</taxon>
        <taxon>Ecdysozoa</taxon>
        <taxon>Arthropoda</taxon>
        <taxon>Chelicerata</taxon>
        <taxon>Arachnida</taxon>
        <taxon>Araneae</taxon>
        <taxon>Araneomorphae</taxon>
        <taxon>Entelegynae</taxon>
        <taxon>Araneoidea</taxon>
        <taxon>Araneidae</taxon>
        <taxon>Caerostris</taxon>
    </lineage>
</organism>
<feature type="compositionally biased region" description="Basic and acidic residues" evidence="1">
    <location>
        <begin position="62"/>
        <end position="78"/>
    </location>
</feature>
<evidence type="ECO:0000313" key="2">
    <source>
        <dbReference type="EMBL" id="GIY25125.1"/>
    </source>
</evidence>
<keyword evidence="3" id="KW-1185">Reference proteome</keyword>
<accession>A0AAV4RTR6</accession>
<reference evidence="2 3" key="1">
    <citation type="submission" date="2021-06" db="EMBL/GenBank/DDBJ databases">
        <title>Caerostris extrusa draft genome.</title>
        <authorList>
            <person name="Kono N."/>
            <person name="Arakawa K."/>
        </authorList>
    </citation>
    <scope>NUCLEOTIDE SEQUENCE [LARGE SCALE GENOMIC DNA]</scope>
</reference>
<gene>
    <name evidence="2" type="ORF">CEXT_254991</name>
</gene>
<protein>
    <submittedName>
        <fullName evidence="2">Uncharacterized protein</fullName>
    </submittedName>
</protein>
<feature type="region of interest" description="Disordered" evidence="1">
    <location>
        <begin position="62"/>
        <end position="83"/>
    </location>
</feature>
<dbReference type="EMBL" id="BPLR01008494">
    <property type="protein sequence ID" value="GIY25125.1"/>
    <property type="molecule type" value="Genomic_DNA"/>
</dbReference>
<dbReference type="AlphaFoldDB" id="A0AAV4RTR6"/>
<comment type="caution">
    <text evidence="2">The sequence shown here is derived from an EMBL/GenBank/DDBJ whole genome shotgun (WGS) entry which is preliminary data.</text>
</comment>
<dbReference type="Proteomes" id="UP001054945">
    <property type="component" value="Unassembled WGS sequence"/>
</dbReference>
<proteinExistence type="predicted"/>
<name>A0AAV4RTR6_CAEEX</name>